<accession>A0A2P4XGR2</accession>
<feature type="region of interest" description="Disordered" evidence="1">
    <location>
        <begin position="66"/>
        <end position="87"/>
    </location>
</feature>
<dbReference type="OrthoDB" id="413361at2759"/>
<sequence>MDLFCKKAGVARRRSEANNQESNGKAERMHRTIINTAKSIVFACGLPLSFGGRRAIRSLYPKQITNQRKSGEGVAVEDTDEQTPSLGEIGSAQQGMIEGVDAAEAADGGGTGAANNQKKSRKTCQEGVATRAACNALDHASDCERRGRVRTAG</sequence>
<evidence type="ECO:0000313" key="2">
    <source>
        <dbReference type="EMBL" id="POM64739.1"/>
    </source>
</evidence>
<dbReference type="InterPro" id="IPR036397">
    <property type="entry name" value="RNaseH_sf"/>
</dbReference>
<organism evidence="2 3">
    <name type="scientific">Phytophthora palmivora</name>
    <dbReference type="NCBI Taxonomy" id="4796"/>
    <lineage>
        <taxon>Eukaryota</taxon>
        <taxon>Sar</taxon>
        <taxon>Stramenopiles</taxon>
        <taxon>Oomycota</taxon>
        <taxon>Peronosporomycetes</taxon>
        <taxon>Peronosporales</taxon>
        <taxon>Peronosporaceae</taxon>
        <taxon>Phytophthora</taxon>
    </lineage>
</organism>
<protein>
    <submittedName>
        <fullName evidence="2">Transposon Polyprotein integrase</fullName>
    </submittedName>
</protein>
<keyword evidence="3" id="KW-1185">Reference proteome</keyword>
<gene>
    <name evidence="2" type="ORF">PHPALM_19707</name>
</gene>
<reference evidence="2 3" key="1">
    <citation type="journal article" date="2017" name="Genome Biol. Evol.">
        <title>Phytophthora megakarya and P. palmivora, closely related causal agents of cacao black pod rot, underwent increases in genome sizes and gene numbers by different mechanisms.</title>
        <authorList>
            <person name="Ali S.S."/>
            <person name="Shao J."/>
            <person name="Lary D.J."/>
            <person name="Kronmiller B."/>
            <person name="Shen D."/>
            <person name="Strem M.D."/>
            <person name="Amoako-Attah I."/>
            <person name="Akrofi A.Y."/>
            <person name="Begoude B.A."/>
            <person name="Ten Hoopen G.M."/>
            <person name="Coulibaly K."/>
            <person name="Kebe B.I."/>
            <person name="Melnick R.L."/>
            <person name="Guiltinan M.J."/>
            <person name="Tyler B.M."/>
            <person name="Meinhardt L.W."/>
            <person name="Bailey B.A."/>
        </authorList>
    </citation>
    <scope>NUCLEOTIDE SEQUENCE [LARGE SCALE GENOMIC DNA]</scope>
    <source>
        <strain evidence="3">sbr112.9</strain>
    </source>
</reference>
<dbReference type="AlphaFoldDB" id="A0A2P4XGR2"/>
<evidence type="ECO:0000313" key="3">
    <source>
        <dbReference type="Proteomes" id="UP000237271"/>
    </source>
</evidence>
<dbReference type="InterPro" id="IPR012337">
    <property type="entry name" value="RNaseH-like_sf"/>
</dbReference>
<dbReference type="EMBL" id="NCKW01011057">
    <property type="protein sequence ID" value="POM64739.1"/>
    <property type="molecule type" value="Genomic_DNA"/>
</dbReference>
<comment type="caution">
    <text evidence="2">The sequence shown here is derived from an EMBL/GenBank/DDBJ whole genome shotgun (WGS) entry which is preliminary data.</text>
</comment>
<dbReference type="GO" id="GO:0003676">
    <property type="term" value="F:nucleic acid binding"/>
    <property type="evidence" value="ECO:0007669"/>
    <property type="project" value="InterPro"/>
</dbReference>
<dbReference type="SUPFAM" id="SSF53098">
    <property type="entry name" value="Ribonuclease H-like"/>
    <property type="match status" value="1"/>
</dbReference>
<dbReference type="Gene3D" id="3.30.420.10">
    <property type="entry name" value="Ribonuclease H-like superfamily/Ribonuclease H"/>
    <property type="match status" value="1"/>
</dbReference>
<evidence type="ECO:0000256" key="1">
    <source>
        <dbReference type="SAM" id="MobiDB-lite"/>
    </source>
</evidence>
<proteinExistence type="predicted"/>
<name>A0A2P4XGR2_9STRA</name>
<dbReference type="Proteomes" id="UP000237271">
    <property type="component" value="Unassembled WGS sequence"/>
</dbReference>